<dbReference type="PROSITE" id="PS50902">
    <property type="entry name" value="FLAVODOXIN_LIKE"/>
    <property type="match status" value="1"/>
</dbReference>
<feature type="domain" description="Flavodoxin-like" evidence="9">
    <location>
        <begin position="4"/>
        <end position="143"/>
    </location>
</feature>
<dbReference type="PANTHER" id="PTHR42809">
    <property type="entry name" value="FLAVODOXIN 2"/>
    <property type="match status" value="1"/>
</dbReference>
<evidence type="ECO:0000256" key="4">
    <source>
        <dbReference type="ARBA" id="ARBA00022448"/>
    </source>
</evidence>
<evidence type="ECO:0000256" key="1">
    <source>
        <dbReference type="ARBA" id="ARBA00001917"/>
    </source>
</evidence>
<dbReference type="RefSeq" id="WP_177194797.1">
    <property type="nucleotide sequence ID" value="NZ_FONT01000005.1"/>
</dbReference>
<dbReference type="GO" id="GO:0016651">
    <property type="term" value="F:oxidoreductase activity, acting on NAD(P)H"/>
    <property type="evidence" value="ECO:0007669"/>
    <property type="project" value="UniProtKB-ARBA"/>
</dbReference>
<proteinExistence type="inferred from homology"/>
<dbReference type="EMBL" id="FONT01000005">
    <property type="protein sequence ID" value="SFE88062.1"/>
    <property type="molecule type" value="Genomic_DNA"/>
</dbReference>
<evidence type="ECO:0000256" key="2">
    <source>
        <dbReference type="ARBA" id="ARBA00003297"/>
    </source>
</evidence>
<sequence length="155" mass="17325">MSKVCIVFASMTGNTEEIKEILVNTISKYTEVDVYEMDMVGVDVIEDYDYVLIGSYTYDDGDIPFEAEDFYEELEGLDLSGKYASCFGSGDTLYVDFCNAAVLFEERVIEQGGVIIEPALKIELSPSYDDQKEKCVQFAQRVIEYMGGGQSKTAN</sequence>
<keyword evidence="5 8" id="KW-0285">Flavoprotein</keyword>
<keyword evidence="6 8" id="KW-0288">FMN</keyword>
<dbReference type="AlphaFoldDB" id="A0A1I2E550"/>
<evidence type="ECO:0000313" key="11">
    <source>
        <dbReference type="Proteomes" id="UP000199516"/>
    </source>
</evidence>
<name>A0A1I2E550_9BACI</name>
<keyword evidence="4 8" id="KW-0813">Transport</keyword>
<evidence type="ECO:0000256" key="5">
    <source>
        <dbReference type="ARBA" id="ARBA00022630"/>
    </source>
</evidence>
<dbReference type="Pfam" id="PF00258">
    <property type="entry name" value="Flavodoxin_1"/>
    <property type="match status" value="1"/>
</dbReference>
<dbReference type="STRING" id="930128.SAMN05192532_105113"/>
<dbReference type="GO" id="GO:0010181">
    <property type="term" value="F:FMN binding"/>
    <property type="evidence" value="ECO:0007669"/>
    <property type="project" value="UniProtKB-UniRule"/>
</dbReference>
<dbReference type="Gene3D" id="3.40.50.360">
    <property type="match status" value="1"/>
</dbReference>
<evidence type="ECO:0000256" key="6">
    <source>
        <dbReference type="ARBA" id="ARBA00022643"/>
    </source>
</evidence>
<dbReference type="NCBIfam" id="NF005216">
    <property type="entry name" value="PRK06703.1"/>
    <property type="match status" value="1"/>
</dbReference>
<gene>
    <name evidence="10" type="ORF">SAMN05192532_105113</name>
</gene>
<comment type="similarity">
    <text evidence="3 8">Belongs to the flavodoxin family.</text>
</comment>
<comment type="cofactor">
    <cofactor evidence="1 8">
        <name>FMN</name>
        <dbReference type="ChEBI" id="CHEBI:58210"/>
    </cofactor>
</comment>
<organism evidence="10 11">
    <name type="scientific">Alteribacillus iranensis</name>
    <dbReference type="NCBI Taxonomy" id="930128"/>
    <lineage>
        <taxon>Bacteria</taxon>
        <taxon>Bacillati</taxon>
        <taxon>Bacillota</taxon>
        <taxon>Bacilli</taxon>
        <taxon>Bacillales</taxon>
        <taxon>Bacillaceae</taxon>
        <taxon>Alteribacillus</taxon>
    </lineage>
</organism>
<evidence type="ECO:0000313" key="10">
    <source>
        <dbReference type="EMBL" id="SFE88062.1"/>
    </source>
</evidence>
<protein>
    <recommendedName>
        <fullName evidence="8">Flavodoxin</fullName>
    </recommendedName>
</protein>
<keyword evidence="11" id="KW-1185">Reference proteome</keyword>
<reference evidence="10 11" key="1">
    <citation type="submission" date="2016-10" db="EMBL/GenBank/DDBJ databases">
        <authorList>
            <person name="de Groot N.N."/>
        </authorList>
    </citation>
    <scope>NUCLEOTIDE SEQUENCE [LARGE SCALE GENOMIC DNA]</scope>
    <source>
        <strain evidence="10 11">DSM 23995</strain>
    </source>
</reference>
<dbReference type="InterPro" id="IPR050619">
    <property type="entry name" value="Flavodoxin"/>
</dbReference>
<evidence type="ECO:0000259" key="9">
    <source>
        <dbReference type="PROSITE" id="PS50902"/>
    </source>
</evidence>
<dbReference type="SUPFAM" id="SSF52218">
    <property type="entry name" value="Flavoproteins"/>
    <property type="match status" value="1"/>
</dbReference>
<evidence type="ECO:0000256" key="7">
    <source>
        <dbReference type="ARBA" id="ARBA00022982"/>
    </source>
</evidence>
<accession>A0A1I2E550</accession>
<dbReference type="InterPro" id="IPR008254">
    <property type="entry name" value="Flavodoxin/NO_synth"/>
</dbReference>
<evidence type="ECO:0000256" key="3">
    <source>
        <dbReference type="ARBA" id="ARBA00005267"/>
    </source>
</evidence>
<dbReference type="NCBIfam" id="TIGR01753">
    <property type="entry name" value="flav_short"/>
    <property type="match status" value="1"/>
</dbReference>
<evidence type="ECO:0000256" key="8">
    <source>
        <dbReference type="RuleBase" id="RU367037"/>
    </source>
</evidence>
<comment type="function">
    <text evidence="2 8">Low-potential electron donor to a number of redox enzymes.</text>
</comment>
<dbReference type="GO" id="GO:0009055">
    <property type="term" value="F:electron transfer activity"/>
    <property type="evidence" value="ECO:0007669"/>
    <property type="project" value="UniProtKB-UniRule"/>
</dbReference>
<keyword evidence="7 8" id="KW-0249">Electron transport</keyword>
<dbReference type="PANTHER" id="PTHR42809:SF1">
    <property type="entry name" value="FLAVODOXIN 1"/>
    <property type="match status" value="1"/>
</dbReference>
<dbReference type="Proteomes" id="UP000199516">
    <property type="component" value="Unassembled WGS sequence"/>
</dbReference>
<dbReference type="InterPro" id="IPR010087">
    <property type="entry name" value="Flav_short"/>
</dbReference>
<dbReference type="InterPro" id="IPR029039">
    <property type="entry name" value="Flavoprotein-like_sf"/>
</dbReference>